<comment type="caution">
    <text evidence="2">The sequence shown here is derived from an EMBL/GenBank/DDBJ whole genome shotgun (WGS) entry which is preliminary data.</text>
</comment>
<dbReference type="RefSeq" id="WP_207614902.1">
    <property type="nucleotide sequence ID" value="NZ_JAFNLL010000005.1"/>
</dbReference>
<feature type="region of interest" description="Disordered" evidence="1">
    <location>
        <begin position="1"/>
        <end position="49"/>
    </location>
</feature>
<name>A0A939KMX3_9MICC</name>
<evidence type="ECO:0000313" key="2">
    <source>
        <dbReference type="EMBL" id="MBO1267075.1"/>
    </source>
</evidence>
<dbReference type="Proteomes" id="UP000664164">
    <property type="component" value="Unassembled WGS sequence"/>
</dbReference>
<evidence type="ECO:0000256" key="1">
    <source>
        <dbReference type="SAM" id="MobiDB-lite"/>
    </source>
</evidence>
<protein>
    <submittedName>
        <fullName evidence="2">Uncharacterized protein</fullName>
    </submittedName>
</protein>
<proteinExistence type="predicted"/>
<evidence type="ECO:0000313" key="3">
    <source>
        <dbReference type="Proteomes" id="UP000664164"/>
    </source>
</evidence>
<gene>
    <name evidence="2" type="ORF">J1902_03620</name>
</gene>
<organism evidence="2 3">
    <name type="scientific">Arthrobacter cavernae</name>
    <dbReference type="NCBI Taxonomy" id="2817681"/>
    <lineage>
        <taxon>Bacteria</taxon>
        <taxon>Bacillati</taxon>
        <taxon>Actinomycetota</taxon>
        <taxon>Actinomycetes</taxon>
        <taxon>Micrococcales</taxon>
        <taxon>Micrococcaceae</taxon>
        <taxon>Arthrobacter</taxon>
    </lineage>
</organism>
<accession>A0A939KMX3</accession>
<dbReference type="AlphaFoldDB" id="A0A939KMX3"/>
<dbReference type="EMBL" id="JAFNLL010000005">
    <property type="protein sequence ID" value="MBO1267075.1"/>
    <property type="molecule type" value="Genomic_DNA"/>
</dbReference>
<keyword evidence="3" id="KW-1185">Reference proteome</keyword>
<sequence length="148" mass="16334">MTNQTKPEQQLKADASSVQPAAESEVPDLVETPVPEPLPVDVPEPTIADQPVQSSEPVYAEPGQLLHGGELLPNRYAKEMQASNVKPGDYEIVCKLVFNDDCAATLEHTLKPYDRVAMFKLREGMNQMLIHHGTWTAAFEAFETSGSW</sequence>
<reference evidence="2" key="1">
    <citation type="submission" date="2021-03" db="EMBL/GenBank/DDBJ databases">
        <title>A new species, PO-11, isolated from a karst cave deposit.</title>
        <authorList>
            <person name="Zhaoxiaoyong W."/>
        </authorList>
    </citation>
    <scope>NUCLEOTIDE SEQUENCE</scope>
    <source>
        <strain evidence="2">PO-11</strain>
    </source>
</reference>